<dbReference type="GO" id="GO:0000329">
    <property type="term" value="C:fungal-type vacuole membrane"/>
    <property type="evidence" value="ECO:0007669"/>
    <property type="project" value="TreeGrafter"/>
</dbReference>
<dbReference type="AlphaFoldDB" id="A0A6A5UA21"/>
<dbReference type="InterPro" id="IPR003807">
    <property type="entry name" value="DUF202"/>
</dbReference>
<organism evidence="10 11">
    <name type="scientific">Byssothecium circinans</name>
    <dbReference type="NCBI Taxonomy" id="147558"/>
    <lineage>
        <taxon>Eukaryota</taxon>
        <taxon>Fungi</taxon>
        <taxon>Dikarya</taxon>
        <taxon>Ascomycota</taxon>
        <taxon>Pezizomycotina</taxon>
        <taxon>Dothideomycetes</taxon>
        <taxon>Pleosporomycetidae</taxon>
        <taxon>Pleosporales</taxon>
        <taxon>Massarineae</taxon>
        <taxon>Massarinaceae</taxon>
        <taxon>Byssothecium</taxon>
    </lineage>
</organism>
<evidence type="ECO:0000256" key="2">
    <source>
        <dbReference type="ARBA" id="ARBA00022554"/>
    </source>
</evidence>
<dbReference type="PANTHER" id="PTHR46140:SF2">
    <property type="entry name" value="VACUOLAR TRANSPORTER CHAPERONE 3 COMPLEX SUBUNIT 3-RELATED"/>
    <property type="match status" value="1"/>
</dbReference>
<comment type="subcellular location">
    <subcellularLocation>
        <location evidence="1">Vacuole membrane</location>
        <topology evidence="1">Multi-pass membrane protein</topology>
    </subcellularLocation>
</comment>
<evidence type="ECO:0000313" key="10">
    <source>
        <dbReference type="EMBL" id="KAF1961554.1"/>
    </source>
</evidence>
<dbReference type="OrthoDB" id="6493944at2759"/>
<dbReference type="GO" id="GO:0033254">
    <property type="term" value="C:vacuolar transporter chaperone complex"/>
    <property type="evidence" value="ECO:0007669"/>
    <property type="project" value="TreeGrafter"/>
</dbReference>
<dbReference type="Pfam" id="PF09359">
    <property type="entry name" value="VTC"/>
    <property type="match status" value="1"/>
</dbReference>
<reference evidence="10" key="1">
    <citation type="journal article" date="2020" name="Stud. Mycol.">
        <title>101 Dothideomycetes genomes: a test case for predicting lifestyles and emergence of pathogens.</title>
        <authorList>
            <person name="Haridas S."/>
            <person name="Albert R."/>
            <person name="Binder M."/>
            <person name="Bloem J."/>
            <person name="Labutti K."/>
            <person name="Salamov A."/>
            <person name="Andreopoulos B."/>
            <person name="Baker S."/>
            <person name="Barry K."/>
            <person name="Bills G."/>
            <person name="Bluhm B."/>
            <person name="Cannon C."/>
            <person name="Castanera R."/>
            <person name="Culley D."/>
            <person name="Daum C."/>
            <person name="Ezra D."/>
            <person name="Gonzalez J."/>
            <person name="Henrissat B."/>
            <person name="Kuo A."/>
            <person name="Liang C."/>
            <person name="Lipzen A."/>
            <person name="Lutzoni F."/>
            <person name="Magnuson J."/>
            <person name="Mondo S."/>
            <person name="Nolan M."/>
            <person name="Ohm R."/>
            <person name="Pangilinan J."/>
            <person name="Park H.-J."/>
            <person name="Ramirez L."/>
            <person name="Alfaro M."/>
            <person name="Sun H."/>
            <person name="Tritt A."/>
            <person name="Yoshinaga Y."/>
            <person name="Zwiers L.-H."/>
            <person name="Turgeon B."/>
            <person name="Goodwin S."/>
            <person name="Spatafora J."/>
            <person name="Crous P."/>
            <person name="Grigoriev I."/>
        </authorList>
    </citation>
    <scope>NUCLEOTIDE SEQUENCE</scope>
    <source>
        <strain evidence="10">CBS 675.92</strain>
    </source>
</reference>
<feature type="region of interest" description="Disordered" evidence="7">
    <location>
        <begin position="546"/>
        <end position="621"/>
    </location>
</feature>
<keyword evidence="6" id="KW-0175">Coiled coil</keyword>
<sequence length="797" mass="91419">MKFGTTLRKSIYPPWKDQYIDYDKLKTLLRERDDDKPWTSEDVEQFTQELANVQLEKVYNFKKETSRKLRDRTAACERKLEPLAPGIQVEEPRDEDDDEAPSSADIAAKKDEVDAGAKERILKEVKAELDQITKEVKELETYSRINYTAVIKATKKHDKLRGRLYRLRPFINARLTEKPIYTEDSSPLVYRLSAMYSFVRQSLEGKPKEALSFAESTTGGEGFTSYKFWVHKDNIVEVKTVILRRLPVLVYNPQTSKIAEGSQRDPTITSIYFDNPDFSLYTDKVNHVPNAKSLRLRWYGQLAENPTIFFEEKEMVEGDAAREQRFKIKNKYIQPFIENKYHMEKSIQKMEARGSQDQQEVESLKKAANDIQSFIKERDLQPVLRANYTRTAFQIPGDNRVRVSLDTNLALIREDALDHDRPCRDPEDWHRRDVDDRKMEYPFKGLKKGELYDFPHALLEIKVKGMKKYEWVEDLINSHLVKEAPRFSKFVQGVAKLFEDHVNTFPFWMSEVETDIKREPAQAFEEEQQRKQKAAEDEVAVGSLFGTRASPSYRPSHMSPAKTTSSPAGAMSVRHASASTQPANSAEESNGKTGEDIDSDEEGAQATVTEESPFSRSTGLGSLFPSFSTSKYARNKEIQRKKVKLPPGIEHPSVWIKDQGPVRVEAKVWLANQRTFIKWQHVSVLLSSLSLGLYNAAGADNNIARTLAIVYTAVALFTLAWGYGVYMWRNWLIRQRSGRDFDSVLGPLVVCGGLAVALCLNFGFKYRAIVDDREQQRNTTRVAASFLQEHIELLRGR</sequence>
<keyword evidence="5 8" id="KW-0472">Membrane</keyword>
<dbReference type="PANTHER" id="PTHR46140">
    <property type="entry name" value="VACUOLAR TRANSPORTER CHAPERONE 1-RELATED"/>
    <property type="match status" value="1"/>
</dbReference>
<evidence type="ECO:0000256" key="8">
    <source>
        <dbReference type="SAM" id="Phobius"/>
    </source>
</evidence>
<protein>
    <submittedName>
        <fullName evidence="10">SPX-domain-containing protein</fullName>
    </submittedName>
</protein>
<dbReference type="Gene3D" id="3.20.100.30">
    <property type="entry name" value="VTC, catalytic tunnel domain"/>
    <property type="match status" value="1"/>
</dbReference>
<proteinExistence type="predicted"/>
<feature type="compositionally biased region" description="Basic and acidic residues" evidence="7">
    <location>
        <begin position="527"/>
        <end position="536"/>
    </location>
</feature>
<evidence type="ECO:0000256" key="4">
    <source>
        <dbReference type="ARBA" id="ARBA00022989"/>
    </source>
</evidence>
<feature type="compositionally biased region" description="Polar residues" evidence="7">
    <location>
        <begin position="606"/>
        <end position="621"/>
    </location>
</feature>
<dbReference type="CDD" id="cd14480">
    <property type="entry name" value="SPX_VTC2_like"/>
    <property type="match status" value="1"/>
</dbReference>
<dbReference type="InterPro" id="IPR018966">
    <property type="entry name" value="VTC_domain"/>
</dbReference>
<evidence type="ECO:0000313" key="11">
    <source>
        <dbReference type="Proteomes" id="UP000800035"/>
    </source>
</evidence>
<dbReference type="GO" id="GO:0006799">
    <property type="term" value="P:polyphosphate biosynthetic process"/>
    <property type="evidence" value="ECO:0007669"/>
    <property type="project" value="UniProtKB-ARBA"/>
</dbReference>
<dbReference type="PROSITE" id="PS51382">
    <property type="entry name" value="SPX"/>
    <property type="match status" value="1"/>
</dbReference>
<keyword evidence="3 8" id="KW-0812">Transmembrane</keyword>
<keyword evidence="4 8" id="KW-1133">Transmembrane helix</keyword>
<dbReference type="InterPro" id="IPR004331">
    <property type="entry name" value="SPX_dom"/>
</dbReference>
<evidence type="ECO:0000256" key="3">
    <source>
        <dbReference type="ARBA" id="ARBA00022692"/>
    </source>
</evidence>
<name>A0A6A5UA21_9PLEO</name>
<keyword evidence="2" id="KW-0926">Vacuole</keyword>
<accession>A0A6A5UA21</accession>
<dbReference type="EMBL" id="ML976981">
    <property type="protein sequence ID" value="KAF1961554.1"/>
    <property type="molecule type" value="Genomic_DNA"/>
</dbReference>
<dbReference type="Pfam" id="PF02656">
    <property type="entry name" value="DUF202"/>
    <property type="match status" value="1"/>
</dbReference>
<evidence type="ECO:0000256" key="1">
    <source>
        <dbReference type="ARBA" id="ARBA00004128"/>
    </source>
</evidence>
<evidence type="ECO:0000256" key="5">
    <source>
        <dbReference type="ARBA" id="ARBA00023136"/>
    </source>
</evidence>
<feature type="transmembrane region" description="Helical" evidence="8">
    <location>
        <begin position="679"/>
        <end position="697"/>
    </location>
</feature>
<keyword evidence="11" id="KW-1185">Reference proteome</keyword>
<dbReference type="InterPro" id="IPR051572">
    <property type="entry name" value="VTC_Complex_Subunit"/>
</dbReference>
<feature type="domain" description="SPX" evidence="9">
    <location>
        <begin position="1"/>
        <end position="171"/>
    </location>
</feature>
<feature type="compositionally biased region" description="Polar residues" evidence="7">
    <location>
        <begin position="577"/>
        <end position="588"/>
    </location>
</feature>
<evidence type="ECO:0000256" key="6">
    <source>
        <dbReference type="SAM" id="Coils"/>
    </source>
</evidence>
<dbReference type="FunFam" id="3.20.100.30:FF:000002">
    <property type="entry name" value="Vacuolar transporter chaperone"/>
    <property type="match status" value="1"/>
</dbReference>
<feature type="transmembrane region" description="Helical" evidence="8">
    <location>
        <begin position="704"/>
        <end position="724"/>
    </location>
</feature>
<feature type="region of interest" description="Disordered" evidence="7">
    <location>
        <begin position="82"/>
        <end position="105"/>
    </location>
</feature>
<dbReference type="Proteomes" id="UP000800035">
    <property type="component" value="Unassembled WGS sequence"/>
</dbReference>
<feature type="coiled-coil region" evidence="6">
    <location>
        <begin position="115"/>
        <end position="142"/>
    </location>
</feature>
<evidence type="ECO:0000259" key="9">
    <source>
        <dbReference type="PROSITE" id="PS51382"/>
    </source>
</evidence>
<gene>
    <name evidence="10" type="ORF">CC80DRAFT_488800</name>
</gene>
<feature type="transmembrane region" description="Helical" evidence="8">
    <location>
        <begin position="744"/>
        <end position="764"/>
    </location>
</feature>
<feature type="region of interest" description="Disordered" evidence="7">
    <location>
        <begin position="522"/>
        <end position="541"/>
    </location>
</feature>
<evidence type="ECO:0000256" key="7">
    <source>
        <dbReference type="SAM" id="MobiDB-lite"/>
    </source>
</evidence>
<dbReference type="InterPro" id="IPR042267">
    <property type="entry name" value="VTC_sf"/>
</dbReference>